<proteinExistence type="predicted"/>
<organism evidence="1 2">
    <name type="scientific">Ferrimonas pelagia</name>
    <dbReference type="NCBI Taxonomy" id="1177826"/>
    <lineage>
        <taxon>Bacteria</taxon>
        <taxon>Pseudomonadati</taxon>
        <taxon>Pseudomonadota</taxon>
        <taxon>Gammaproteobacteria</taxon>
        <taxon>Alteromonadales</taxon>
        <taxon>Ferrimonadaceae</taxon>
        <taxon>Ferrimonas</taxon>
    </lineage>
</organism>
<reference evidence="2" key="1">
    <citation type="journal article" date="2019" name="Int. J. Syst. Evol. Microbiol.">
        <title>The Global Catalogue of Microorganisms (GCM) 10K type strain sequencing project: providing services to taxonomists for standard genome sequencing and annotation.</title>
        <authorList>
            <consortium name="The Broad Institute Genomics Platform"/>
            <consortium name="The Broad Institute Genome Sequencing Center for Infectious Disease"/>
            <person name="Wu L."/>
            <person name="Ma J."/>
        </authorList>
    </citation>
    <scope>NUCLEOTIDE SEQUENCE [LARGE SCALE GENOMIC DNA]</scope>
    <source>
        <strain evidence="2">JCM 18401</strain>
    </source>
</reference>
<evidence type="ECO:0000313" key="2">
    <source>
        <dbReference type="Proteomes" id="UP001499988"/>
    </source>
</evidence>
<evidence type="ECO:0000313" key="1">
    <source>
        <dbReference type="EMBL" id="GAA4883700.1"/>
    </source>
</evidence>
<keyword evidence="2" id="KW-1185">Reference proteome</keyword>
<gene>
    <name evidence="1" type="ORF">GCM10023333_17440</name>
</gene>
<comment type="caution">
    <text evidence="1">The sequence shown here is derived from an EMBL/GenBank/DDBJ whole genome shotgun (WGS) entry which is preliminary data.</text>
</comment>
<evidence type="ECO:0008006" key="3">
    <source>
        <dbReference type="Google" id="ProtNLM"/>
    </source>
</evidence>
<dbReference type="EMBL" id="BAABJZ010000024">
    <property type="protein sequence ID" value="GAA4883700.1"/>
    <property type="molecule type" value="Genomic_DNA"/>
</dbReference>
<sequence>MKYWTFILSAFLIGCSSTESQVQIDKDKPTNTELVQFVIEHKPNLITLSCSPKNESAGKNVQWVNKCNELALDYLNTQLDDGVSFQRPISKRPFGMAADFTAKMLISNPSNFNAVSIGQSFTYSTNN</sequence>
<dbReference type="RefSeq" id="WP_345334973.1">
    <property type="nucleotide sequence ID" value="NZ_BAABJZ010000024.1"/>
</dbReference>
<protein>
    <recommendedName>
        <fullName evidence="3">Lipoprotein</fullName>
    </recommendedName>
</protein>
<accession>A0ABP9EY26</accession>
<dbReference type="PROSITE" id="PS51257">
    <property type="entry name" value="PROKAR_LIPOPROTEIN"/>
    <property type="match status" value="1"/>
</dbReference>
<dbReference type="Proteomes" id="UP001499988">
    <property type="component" value="Unassembled WGS sequence"/>
</dbReference>
<name>A0ABP9EY26_9GAMM</name>